<accession>A0A8K0P5B8</accession>
<proteinExistence type="predicted"/>
<reference evidence="1" key="1">
    <citation type="submission" date="2013-04" db="EMBL/GenBank/DDBJ databases">
        <authorList>
            <person name="Qu J."/>
            <person name="Murali S.C."/>
            <person name="Bandaranaike D."/>
            <person name="Bellair M."/>
            <person name="Blankenburg K."/>
            <person name="Chao H."/>
            <person name="Dinh H."/>
            <person name="Doddapaneni H."/>
            <person name="Downs B."/>
            <person name="Dugan-Rocha S."/>
            <person name="Elkadiri S."/>
            <person name="Gnanaolivu R.D."/>
            <person name="Hernandez B."/>
            <person name="Javaid M."/>
            <person name="Jayaseelan J.C."/>
            <person name="Lee S."/>
            <person name="Li M."/>
            <person name="Ming W."/>
            <person name="Munidasa M."/>
            <person name="Muniz J."/>
            <person name="Nguyen L."/>
            <person name="Ongeri F."/>
            <person name="Osuji N."/>
            <person name="Pu L.-L."/>
            <person name="Puazo M."/>
            <person name="Qu C."/>
            <person name="Quiroz J."/>
            <person name="Raj R."/>
            <person name="Weissenberger G."/>
            <person name="Xin Y."/>
            <person name="Zou X."/>
            <person name="Han Y."/>
            <person name="Richards S."/>
            <person name="Worley K."/>
            <person name="Muzny D."/>
            <person name="Gibbs R."/>
        </authorList>
    </citation>
    <scope>NUCLEOTIDE SEQUENCE</scope>
    <source>
        <strain evidence="1">Sampled in the wild</strain>
    </source>
</reference>
<protein>
    <submittedName>
        <fullName evidence="1">Uncharacterized protein</fullName>
    </submittedName>
</protein>
<reference evidence="1" key="2">
    <citation type="submission" date="2017-10" db="EMBL/GenBank/DDBJ databases">
        <title>Ladona fulva Genome sequencing and assembly.</title>
        <authorList>
            <person name="Murali S."/>
            <person name="Richards S."/>
            <person name="Bandaranaike D."/>
            <person name="Bellair M."/>
            <person name="Blankenburg K."/>
            <person name="Chao H."/>
            <person name="Dinh H."/>
            <person name="Doddapaneni H."/>
            <person name="Dugan-Rocha S."/>
            <person name="Elkadiri S."/>
            <person name="Gnanaolivu R."/>
            <person name="Hernandez B."/>
            <person name="Skinner E."/>
            <person name="Javaid M."/>
            <person name="Lee S."/>
            <person name="Li M."/>
            <person name="Ming W."/>
            <person name="Munidasa M."/>
            <person name="Muniz J."/>
            <person name="Nguyen L."/>
            <person name="Hughes D."/>
            <person name="Osuji N."/>
            <person name="Pu L.-L."/>
            <person name="Puazo M."/>
            <person name="Qu C."/>
            <person name="Quiroz J."/>
            <person name="Raj R."/>
            <person name="Weissenberger G."/>
            <person name="Xin Y."/>
            <person name="Zou X."/>
            <person name="Han Y."/>
            <person name="Worley K."/>
            <person name="Muzny D."/>
            <person name="Gibbs R."/>
        </authorList>
    </citation>
    <scope>NUCLEOTIDE SEQUENCE</scope>
    <source>
        <strain evidence="1">Sampled in the wild</strain>
    </source>
</reference>
<evidence type="ECO:0000313" key="1">
    <source>
        <dbReference type="EMBL" id="KAG8233662.1"/>
    </source>
</evidence>
<gene>
    <name evidence="1" type="ORF">J437_LFUL013708</name>
</gene>
<dbReference type="EMBL" id="KZ308734">
    <property type="protein sequence ID" value="KAG8233662.1"/>
    <property type="molecule type" value="Genomic_DNA"/>
</dbReference>
<comment type="caution">
    <text evidence="1">The sequence shown here is derived from an EMBL/GenBank/DDBJ whole genome shotgun (WGS) entry which is preliminary data.</text>
</comment>
<dbReference type="AlphaFoldDB" id="A0A8K0P5B8"/>
<keyword evidence="2" id="KW-1185">Reference proteome</keyword>
<evidence type="ECO:0000313" key="2">
    <source>
        <dbReference type="Proteomes" id="UP000792457"/>
    </source>
</evidence>
<dbReference type="Proteomes" id="UP000792457">
    <property type="component" value="Unassembled WGS sequence"/>
</dbReference>
<dbReference type="OrthoDB" id="26681at2759"/>
<feature type="non-terminal residue" evidence="1">
    <location>
        <position position="240"/>
    </location>
</feature>
<sequence length="240" mass="27488">MDTQAVLNDLWTKYISSNDEKIFQSYIKGFVSTWEPQLNIHWNDPQLLSYSWMWKISSSDVKNDAGPHLSTLPDELLPAIAKFIFVAKDETEKGSLDAAGLKKLEMIVRSLIIICRNFDNIPFVASCEYVSLMVGIAATIIHQELADKEDNEKNLELELPRSEFLSCFCCFLECLYDPYLTWRDFVKGYPQADPCDLPLHSALLHMEVIPFIYDCFQTTMMVKMPWLCSNLLHILGGTIS</sequence>
<organism evidence="1 2">
    <name type="scientific">Ladona fulva</name>
    <name type="common">Scarce chaser dragonfly</name>
    <name type="synonym">Libellula fulva</name>
    <dbReference type="NCBI Taxonomy" id="123851"/>
    <lineage>
        <taxon>Eukaryota</taxon>
        <taxon>Metazoa</taxon>
        <taxon>Ecdysozoa</taxon>
        <taxon>Arthropoda</taxon>
        <taxon>Hexapoda</taxon>
        <taxon>Insecta</taxon>
        <taxon>Pterygota</taxon>
        <taxon>Palaeoptera</taxon>
        <taxon>Odonata</taxon>
        <taxon>Epiprocta</taxon>
        <taxon>Anisoptera</taxon>
        <taxon>Libelluloidea</taxon>
        <taxon>Libellulidae</taxon>
        <taxon>Ladona</taxon>
    </lineage>
</organism>
<name>A0A8K0P5B8_LADFU</name>